<name>A0A1T4K7K2_9FIRM</name>
<dbReference type="InterPro" id="IPR036388">
    <property type="entry name" value="WH-like_DNA-bd_sf"/>
</dbReference>
<protein>
    <recommendedName>
        <fullName evidence="1">Stage 0 sporulation protein A homolog</fullName>
    </recommendedName>
</protein>
<dbReference type="InterPro" id="IPR039420">
    <property type="entry name" value="WalR-like"/>
</dbReference>
<dbReference type="SMART" id="SM00862">
    <property type="entry name" value="Trans_reg_C"/>
    <property type="match status" value="1"/>
</dbReference>
<evidence type="ECO:0000256" key="9">
    <source>
        <dbReference type="PROSITE-ProRule" id="PRU01091"/>
    </source>
</evidence>
<keyword evidence="2 8" id="KW-0597">Phosphoprotein</keyword>
<dbReference type="PROSITE" id="PS51755">
    <property type="entry name" value="OMPR_PHOB"/>
    <property type="match status" value="1"/>
</dbReference>
<dbReference type="InterPro" id="IPR016032">
    <property type="entry name" value="Sig_transdc_resp-reg_C-effctor"/>
</dbReference>
<evidence type="ECO:0000256" key="7">
    <source>
        <dbReference type="ARBA" id="ARBA00024867"/>
    </source>
</evidence>
<evidence type="ECO:0000313" key="12">
    <source>
        <dbReference type="EMBL" id="SJZ38293.1"/>
    </source>
</evidence>
<feature type="modified residue" description="4-aspartylphosphate" evidence="8">
    <location>
        <position position="52"/>
    </location>
</feature>
<dbReference type="GO" id="GO:0005829">
    <property type="term" value="C:cytosol"/>
    <property type="evidence" value="ECO:0007669"/>
    <property type="project" value="TreeGrafter"/>
</dbReference>
<comment type="function">
    <text evidence="7">May play the central regulatory role in sporulation. It may be an element of the effector pathway responsible for the activation of sporulation genes in response to nutritional stress. Spo0A may act in concert with spo0H (a sigma factor) to control the expression of some genes that are critical to the sporulation process.</text>
</comment>
<keyword evidence="5 9" id="KW-0238">DNA-binding</keyword>
<evidence type="ECO:0000256" key="1">
    <source>
        <dbReference type="ARBA" id="ARBA00018672"/>
    </source>
</evidence>
<organism evidence="12 13">
    <name type="scientific">Eubacterium ruminantium</name>
    <dbReference type="NCBI Taxonomy" id="42322"/>
    <lineage>
        <taxon>Bacteria</taxon>
        <taxon>Bacillati</taxon>
        <taxon>Bacillota</taxon>
        <taxon>Clostridia</taxon>
        <taxon>Eubacteriales</taxon>
        <taxon>Eubacteriaceae</taxon>
        <taxon>Eubacterium</taxon>
    </lineage>
</organism>
<dbReference type="InterPro" id="IPR011006">
    <property type="entry name" value="CheY-like_superfamily"/>
</dbReference>
<dbReference type="GO" id="GO:0006355">
    <property type="term" value="P:regulation of DNA-templated transcription"/>
    <property type="evidence" value="ECO:0007669"/>
    <property type="project" value="InterPro"/>
</dbReference>
<evidence type="ECO:0000256" key="8">
    <source>
        <dbReference type="PROSITE-ProRule" id="PRU00169"/>
    </source>
</evidence>
<evidence type="ECO:0000313" key="13">
    <source>
        <dbReference type="Proteomes" id="UP000189857"/>
    </source>
</evidence>
<dbReference type="CDD" id="cd17574">
    <property type="entry name" value="REC_OmpR"/>
    <property type="match status" value="1"/>
</dbReference>
<dbReference type="GO" id="GO:0000976">
    <property type="term" value="F:transcription cis-regulatory region binding"/>
    <property type="evidence" value="ECO:0007669"/>
    <property type="project" value="TreeGrafter"/>
</dbReference>
<dbReference type="FunFam" id="3.40.50.2300:FF:000001">
    <property type="entry name" value="DNA-binding response regulator PhoB"/>
    <property type="match status" value="1"/>
</dbReference>
<keyword evidence="4" id="KW-0805">Transcription regulation</keyword>
<dbReference type="SUPFAM" id="SSF52172">
    <property type="entry name" value="CheY-like"/>
    <property type="match status" value="1"/>
</dbReference>
<feature type="domain" description="Response regulatory" evidence="10">
    <location>
        <begin position="3"/>
        <end position="116"/>
    </location>
</feature>
<proteinExistence type="predicted"/>
<dbReference type="PANTHER" id="PTHR48111">
    <property type="entry name" value="REGULATOR OF RPOS"/>
    <property type="match status" value="1"/>
</dbReference>
<dbReference type="CDD" id="cd00383">
    <property type="entry name" value="trans_reg_C"/>
    <property type="match status" value="1"/>
</dbReference>
<accession>A0A1T4K7K2</accession>
<dbReference type="Gene3D" id="1.10.10.10">
    <property type="entry name" value="Winged helix-like DNA-binding domain superfamily/Winged helix DNA-binding domain"/>
    <property type="match status" value="1"/>
</dbReference>
<evidence type="ECO:0000259" key="11">
    <source>
        <dbReference type="PROSITE" id="PS51755"/>
    </source>
</evidence>
<dbReference type="Gene3D" id="3.40.50.2300">
    <property type="match status" value="1"/>
</dbReference>
<dbReference type="SMART" id="SM00448">
    <property type="entry name" value="REC"/>
    <property type="match status" value="1"/>
</dbReference>
<gene>
    <name evidence="12" type="ORF">SAMN02745110_00222</name>
</gene>
<dbReference type="PANTHER" id="PTHR48111:SF32">
    <property type="entry name" value="STAGE 0 SPORULATION PROTEIN A HOMOLOG"/>
    <property type="match status" value="1"/>
</dbReference>
<keyword evidence="13" id="KW-1185">Reference proteome</keyword>
<dbReference type="EMBL" id="FUXA01000003">
    <property type="protein sequence ID" value="SJZ38293.1"/>
    <property type="molecule type" value="Genomic_DNA"/>
</dbReference>
<evidence type="ECO:0000256" key="5">
    <source>
        <dbReference type="ARBA" id="ARBA00023125"/>
    </source>
</evidence>
<dbReference type="PROSITE" id="PS50110">
    <property type="entry name" value="RESPONSE_REGULATORY"/>
    <property type="match status" value="1"/>
</dbReference>
<dbReference type="GO" id="GO:0032993">
    <property type="term" value="C:protein-DNA complex"/>
    <property type="evidence" value="ECO:0007669"/>
    <property type="project" value="TreeGrafter"/>
</dbReference>
<dbReference type="OrthoDB" id="9790454at2"/>
<evidence type="ECO:0000256" key="2">
    <source>
        <dbReference type="ARBA" id="ARBA00022553"/>
    </source>
</evidence>
<dbReference type="Proteomes" id="UP000189857">
    <property type="component" value="Unassembled WGS sequence"/>
</dbReference>
<evidence type="ECO:0000256" key="3">
    <source>
        <dbReference type="ARBA" id="ARBA00023012"/>
    </source>
</evidence>
<dbReference type="InterPro" id="IPR001789">
    <property type="entry name" value="Sig_transdc_resp-reg_receiver"/>
</dbReference>
<feature type="DNA-binding region" description="OmpR/PhoB-type" evidence="9">
    <location>
        <begin position="125"/>
        <end position="219"/>
    </location>
</feature>
<dbReference type="AlphaFoldDB" id="A0A1T4K7K2"/>
<dbReference type="Pfam" id="PF00486">
    <property type="entry name" value="Trans_reg_C"/>
    <property type="match status" value="1"/>
</dbReference>
<dbReference type="GO" id="GO:0000156">
    <property type="term" value="F:phosphorelay response regulator activity"/>
    <property type="evidence" value="ECO:0007669"/>
    <property type="project" value="TreeGrafter"/>
</dbReference>
<dbReference type="SUPFAM" id="SSF46894">
    <property type="entry name" value="C-terminal effector domain of the bipartite response regulators"/>
    <property type="match status" value="1"/>
</dbReference>
<sequence>MNQILVVEDNEDYQELLVNFLSNAGFAVTTANDGLEAFDSMQEREFDLIILDIMLPKIDGFTLCELIRKKTDVPIIMLTAKFSEEDQLKGYSLKVDEYISKTTSMPLIVSKVEAVLRRSGKDMGAEKLSHKDIVLDVSMHTVKVNGKDTEFTLKEFDILFELMKAGGGVVTRKSLLSKLWDYEYYEDTRIVDTHIKNIRKKLGESDCIDTVRGIGYKLS</sequence>
<dbReference type="Pfam" id="PF00072">
    <property type="entry name" value="Response_reg"/>
    <property type="match status" value="1"/>
</dbReference>
<keyword evidence="6" id="KW-0804">Transcription</keyword>
<dbReference type="InterPro" id="IPR001867">
    <property type="entry name" value="OmpR/PhoB-type_DNA-bd"/>
</dbReference>
<dbReference type="RefSeq" id="WP_078785900.1">
    <property type="nucleotide sequence ID" value="NZ_FMTO01000002.1"/>
</dbReference>
<reference evidence="12 13" key="1">
    <citation type="submission" date="2017-02" db="EMBL/GenBank/DDBJ databases">
        <authorList>
            <person name="Peterson S.W."/>
        </authorList>
    </citation>
    <scope>NUCLEOTIDE SEQUENCE [LARGE SCALE GENOMIC DNA]</scope>
    <source>
        <strain evidence="12 13">ATCC 17233</strain>
    </source>
</reference>
<feature type="domain" description="OmpR/PhoB-type" evidence="11">
    <location>
        <begin position="125"/>
        <end position="219"/>
    </location>
</feature>
<evidence type="ECO:0000259" key="10">
    <source>
        <dbReference type="PROSITE" id="PS50110"/>
    </source>
</evidence>
<keyword evidence="3" id="KW-0902">Two-component regulatory system</keyword>
<evidence type="ECO:0000256" key="6">
    <source>
        <dbReference type="ARBA" id="ARBA00023163"/>
    </source>
</evidence>
<evidence type="ECO:0000256" key="4">
    <source>
        <dbReference type="ARBA" id="ARBA00023015"/>
    </source>
</evidence>